<dbReference type="InterPro" id="IPR011992">
    <property type="entry name" value="EF-hand-dom_pair"/>
</dbReference>
<feature type="compositionally biased region" description="Acidic residues" evidence="10">
    <location>
        <begin position="889"/>
        <end position="900"/>
    </location>
</feature>
<evidence type="ECO:0000256" key="4">
    <source>
        <dbReference type="ARBA" id="ARBA00022771"/>
    </source>
</evidence>
<keyword evidence="5" id="KW-0862">Zinc</keyword>
<dbReference type="GO" id="GO:0003677">
    <property type="term" value="F:DNA binding"/>
    <property type="evidence" value="ECO:0007669"/>
    <property type="project" value="UniProtKB-KW"/>
</dbReference>
<feature type="region of interest" description="Disordered" evidence="10">
    <location>
        <begin position="473"/>
        <end position="497"/>
    </location>
</feature>
<keyword evidence="2" id="KW-0479">Metal-binding</keyword>
<evidence type="ECO:0000256" key="9">
    <source>
        <dbReference type="PROSITE-ProRule" id="PRU00027"/>
    </source>
</evidence>
<feature type="domain" description="EF-hand" evidence="11">
    <location>
        <begin position="91"/>
        <end position="126"/>
    </location>
</feature>
<keyword evidence="15" id="KW-1185">Reference proteome</keyword>
<dbReference type="GO" id="GO:0005509">
    <property type="term" value="F:calcium ion binding"/>
    <property type="evidence" value="ECO:0007669"/>
    <property type="project" value="InterPro"/>
</dbReference>
<reference evidence="14" key="1">
    <citation type="journal article" date="2023" name="Science">
        <title>Genome structures resolve the early diversification of teleost fishes.</title>
        <authorList>
            <person name="Parey E."/>
            <person name="Louis A."/>
            <person name="Montfort J."/>
            <person name="Bouchez O."/>
            <person name="Roques C."/>
            <person name="Iampietro C."/>
            <person name="Lluch J."/>
            <person name="Castinel A."/>
            <person name="Donnadieu C."/>
            <person name="Desvignes T."/>
            <person name="Floi Bucao C."/>
            <person name="Jouanno E."/>
            <person name="Wen M."/>
            <person name="Mejri S."/>
            <person name="Dirks R."/>
            <person name="Jansen H."/>
            <person name="Henkel C."/>
            <person name="Chen W.J."/>
            <person name="Zahm M."/>
            <person name="Cabau C."/>
            <person name="Klopp C."/>
            <person name="Thompson A.W."/>
            <person name="Robinson-Rechavi M."/>
            <person name="Braasch I."/>
            <person name="Lecointre G."/>
            <person name="Bobe J."/>
            <person name="Postlethwait J.H."/>
            <person name="Berthelot C."/>
            <person name="Roest Crollius H."/>
            <person name="Guiguen Y."/>
        </authorList>
    </citation>
    <scope>NUCLEOTIDE SEQUENCE</scope>
    <source>
        <strain evidence="14">NC1722</strain>
    </source>
</reference>
<keyword evidence="3" id="KW-0677">Repeat</keyword>
<feature type="compositionally biased region" description="Low complexity" evidence="10">
    <location>
        <begin position="1180"/>
        <end position="1189"/>
    </location>
</feature>
<evidence type="ECO:0000256" key="10">
    <source>
        <dbReference type="SAM" id="MobiDB-lite"/>
    </source>
</evidence>
<dbReference type="SMART" id="SM00614">
    <property type="entry name" value="ZnF_BED"/>
    <property type="match status" value="1"/>
</dbReference>
<dbReference type="GO" id="GO:0005246">
    <property type="term" value="F:calcium channel regulator activity"/>
    <property type="evidence" value="ECO:0007669"/>
    <property type="project" value="TreeGrafter"/>
</dbReference>
<dbReference type="GO" id="GO:0005737">
    <property type="term" value="C:cytoplasm"/>
    <property type="evidence" value="ECO:0007669"/>
    <property type="project" value="TreeGrafter"/>
</dbReference>
<dbReference type="InterPro" id="IPR018247">
    <property type="entry name" value="EF_Hand_1_Ca_BS"/>
</dbReference>
<dbReference type="InterPro" id="IPR001214">
    <property type="entry name" value="SET_dom"/>
</dbReference>
<feature type="domain" description="EF-hand" evidence="11">
    <location>
        <begin position="202"/>
        <end position="237"/>
    </location>
</feature>
<dbReference type="InterPro" id="IPR046341">
    <property type="entry name" value="SET_dom_sf"/>
</dbReference>
<evidence type="ECO:0000256" key="3">
    <source>
        <dbReference type="ARBA" id="ARBA00022737"/>
    </source>
</evidence>
<dbReference type="SUPFAM" id="SSF47473">
    <property type="entry name" value="EF-hand"/>
    <property type="match status" value="1"/>
</dbReference>
<feature type="region of interest" description="Disordered" evidence="10">
    <location>
        <begin position="870"/>
        <end position="910"/>
    </location>
</feature>
<keyword evidence="8" id="KW-0539">Nucleus</keyword>
<keyword evidence="7" id="KW-0238">DNA-binding</keyword>
<feature type="compositionally biased region" description="Low complexity" evidence="10">
    <location>
        <begin position="26"/>
        <end position="40"/>
    </location>
</feature>
<dbReference type="GO" id="GO:0008270">
    <property type="term" value="F:zinc ion binding"/>
    <property type="evidence" value="ECO:0007669"/>
    <property type="project" value="UniProtKB-KW"/>
</dbReference>
<feature type="domain" description="EF-hand" evidence="11">
    <location>
        <begin position="165"/>
        <end position="200"/>
    </location>
</feature>
<dbReference type="Pfam" id="PF05699">
    <property type="entry name" value="Dimer_Tnp_hAT"/>
    <property type="match status" value="1"/>
</dbReference>
<evidence type="ECO:0000256" key="1">
    <source>
        <dbReference type="ARBA" id="ARBA00004123"/>
    </source>
</evidence>
<evidence type="ECO:0000313" key="14">
    <source>
        <dbReference type="EMBL" id="KAJ8372231.1"/>
    </source>
</evidence>
<accession>A0AAD7R957</accession>
<dbReference type="PROSITE" id="PS50808">
    <property type="entry name" value="ZF_BED"/>
    <property type="match status" value="1"/>
</dbReference>
<keyword evidence="4 9" id="KW-0863">Zinc-finger</keyword>
<proteinExistence type="predicted"/>
<dbReference type="Pfam" id="PF13499">
    <property type="entry name" value="EF-hand_7"/>
    <property type="match status" value="1"/>
</dbReference>
<dbReference type="EMBL" id="JAINUG010000410">
    <property type="protein sequence ID" value="KAJ8372231.1"/>
    <property type="molecule type" value="Genomic_DNA"/>
</dbReference>
<dbReference type="SMART" id="SM00054">
    <property type="entry name" value="EFh"/>
    <property type="match status" value="3"/>
</dbReference>
<evidence type="ECO:0000259" key="13">
    <source>
        <dbReference type="PROSITE" id="PS50808"/>
    </source>
</evidence>
<feature type="region of interest" description="Disordered" evidence="10">
    <location>
        <begin position="594"/>
        <end position="643"/>
    </location>
</feature>
<feature type="region of interest" description="Disordered" evidence="10">
    <location>
        <begin position="736"/>
        <end position="789"/>
    </location>
</feature>
<dbReference type="Gene3D" id="2.170.270.10">
    <property type="entry name" value="SET domain"/>
    <property type="match status" value="1"/>
</dbReference>
<evidence type="ECO:0000256" key="2">
    <source>
        <dbReference type="ARBA" id="ARBA00022723"/>
    </source>
</evidence>
<dbReference type="PROSITE" id="PS50280">
    <property type="entry name" value="SET"/>
    <property type="match status" value="1"/>
</dbReference>
<dbReference type="Pfam" id="PF02892">
    <property type="entry name" value="zf-BED"/>
    <property type="match status" value="1"/>
</dbReference>
<feature type="region of interest" description="Disordered" evidence="10">
    <location>
        <begin position="1163"/>
        <end position="1247"/>
    </location>
</feature>
<comment type="caution">
    <text evidence="14">The sequence shown here is derived from an EMBL/GenBank/DDBJ whole genome shotgun (WGS) entry which is preliminary data.</text>
</comment>
<dbReference type="InterPro" id="IPR043582">
    <property type="entry name" value="CaBP1/2/4/5"/>
</dbReference>
<dbReference type="FunFam" id="1.10.238.10:FF:000037">
    <property type="entry name" value="calcium-binding protein 1 isoform X2"/>
    <property type="match status" value="1"/>
</dbReference>
<dbReference type="Gene3D" id="1.10.238.10">
    <property type="entry name" value="EF-hand"/>
    <property type="match status" value="2"/>
</dbReference>
<comment type="subcellular location">
    <subcellularLocation>
        <location evidence="1">Nucleus</location>
    </subcellularLocation>
</comment>
<sequence>MDRPQEKTGKRASIKKKIEKLRRWSTSSSTVSVEGVGASSRPPRTKALSISAPSVGDGEGEEALLNQYVERRKLRPIVDSVFGQDRELRPEEIEELNEAFKEFDKDKDGFISCKDLGECMRTMGYMPTEMELIELSQRICGGRVDFEDFVQLMGPKMLAETADMIGVKELRDAFREFDSNGDGQISLAELREAMKKLVGEQLSHREIDEILRDVDLNGDGLVDFEEFVRMIRGFWDNFTLKQPTRNMLAVEDKRLFCELCQLYFSDSCPAHGPPHFVRDSAVPEGAGQLEGAGQRAVHSLPQCLVLVERSQDPAGELGVFSQAPLSQGWIFGPYEGEGLLSRKACTKYSWAIKDKGFFFYVDASDESKSNWMRYVACASSEEEQNMTVFQYHGRIYYRVSKPIPAGAELRVWVGREYATMLGLQLGDHIKFEFGEKEILMKIFQDIQLVSVSGADEPPPSLAIGEVYSEAPIGPSRSRRSPPAPAAPTVSSTIPPVNPDSSLAPARPALKFNFVKGSESLVSLSRAQSRYWTFFGFEANRFGQFLDKTKIICKLCGGRLAYSGNTTNLRQHLIYKHRREFNQLMESGVAGPVHGPSPAAAFAPSGPPRGSQRTAPVLPAGPAAPRPHRGGEGNASVSSSVNKLPPTPPAPAVLTAVADVSALRATNAVADFLVRDLLPPHTVEGEGFRLLLSTLLPSYQLPSAEFLSRAVLGGAYAQGRARWAGLLRHAVGAAGSEKPPVAALSPDGPTQDSDADRACSNADSSPALSAADAGPPSPTPGPTEGGARSRVAVSGEVWRHGWRGNGVSYVTLSAHFVDEDFRQHSLTLSSRRLGEEVGVGAVEARVRAMAREWGVATPSFILLGGEEGVWEGEKGSPPYPNSTATLERADSEEGSGPEDSEGAGLSPAPRRAPAWPPVSCVFAVLRECVQRILQLPATARTLRRCEALVSKLLPLTRRGEPAAPPCPSPAPSPRLAELLADPALKARLESWRRDGLGWNSLYSGIHALSDSQHVLSQILGEMAADPAGLALRPQTKSSGGTDPTPDRSDNLIGCPPAASLPEPCDWSLLRELCAVLKPLDVACSTLAREPFPRLSLVKPVLTSLLSRHFALRPDDSAFGRAAKRAVRESLEGHYSDPEVNRALNLACALDPRFRGLEFEERLGDGAAGDGDGSCKQRSKRAGASAASGVAKKARRDGAPEPESGDCPPSTRGRCGAKRELGATITLDDEDDTAEAEKSSGPAPKEKGLSDMEFLLGGLCPARPQTPHRSLAQQVEREAAIFRAEPGAELGEEPLQWWRERASQLPLLARAARVYLAAPATAGHAARLLAQGVGEGGAMFRKRANIPPESLDQLLFLHHNRMSITAPGNAHGNPSGNAAAGDK</sequence>
<feature type="compositionally biased region" description="Low complexity" evidence="10">
    <location>
        <begin position="759"/>
        <end position="773"/>
    </location>
</feature>
<keyword evidence="6" id="KW-0106">Calcium</keyword>
<dbReference type="FunFam" id="1.10.238.10:FF:000069">
    <property type="entry name" value="calcium-binding protein 1 isoform X1"/>
    <property type="match status" value="1"/>
</dbReference>
<feature type="compositionally biased region" description="Low complexity" evidence="10">
    <location>
        <begin position="901"/>
        <end position="910"/>
    </location>
</feature>
<evidence type="ECO:0000259" key="11">
    <source>
        <dbReference type="PROSITE" id="PS50222"/>
    </source>
</evidence>
<dbReference type="SUPFAM" id="SSF140996">
    <property type="entry name" value="Hermes dimerisation domain"/>
    <property type="match status" value="1"/>
</dbReference>
<dbReference type="Proteomes" id="UP001221898">
    <property type="component" value="Unassembled WGS sequence"/>
</dbReference>
<dbReference type="InterPro" id="IPR012337">
    <property type="entry name" value="RNaseH-like_sf"/>
</dbReference>
<dbReference type="PROSITE" id="PS50222">
    <property type="entry name" value="EF_HAND_2"/>
    <property type="match status" value="3"/>
</dbReference>
<organism evidence="14 15">
    <name type="scientific">Aldrovandia affinis</name>
    <dbReference type="NCBI Taxonomy" id="143900"/>
    <lineage>
        <taxon>Eukaryota</taxon>
        <taxon>Metazoa</taxon>
        <taxon>Chordata</taxon>
        <taxon>Craniata</taxon>
        <taxon>Vertebrata</taxon>
        <taxon>Euteleostomi</taxon>
        <taxon>Actinopterygii</taxon>
        <taxon>Neopterygii</taxon>
        <taxon>Teleostei</taxon>
        <taxon>Notacanthiformes</taxon>
        <taxon>Halosauridae</taxon>
        <taxon>Aldrovandia</taxon>
    </lineage>
</organism>
<dbReference type="SUPFAM" id="SSF57667">
    <property type="entry name" value="beta-beta-alpha zinc fingers"/>
    <property type="match status" value="1"/>
</dbReference>
<protein>
    <submittedName>
        <fullName evidence="14">Uncharacterized protein</fullName>
    </submittedName>
</protein>
<feature type="domain" description="SET" evidence="12">
    <location>
        <begin position="305"/>
        <end position="414"/>
    </location>
</feature>
<feature type="compositionally biased region" description="Low complexity" evidence="10">
    <location>
        <begin position="595"/>
        <end position="610"/>
    </location>
</feature>
<dbReference type="Pfam" id="PF21549">
    <property type="entry name" value="PRDM2_PR"/>
    <property type="match status" value="1"/>
</dbReference>
<name>A0AAD7R957_9TELE</name>
<dbReference type="GO" id="GO:0046983">
    <property type="term" value="F:protein dimerization activity"/>
    <property type="evidence" value="ECO:0007669"/>
    <property type="project" value="InterPro"/>
</dbReference>
<evidence type="ECO:0000259" key="12">
    <source>
        <dbReference type="PROSITE" id="PS50280"/>
    </source>
</evidence>
<dbReference type="SUPFAM" id="SSF53098">
    <property type="entry name" value="Ribonuclease H-like"/>
    <property type="match status" value="1"/>
</dbReference>
<dbReference type="CDD" id="cd00051">
    <property type="entry name" value="EFh"/>
    <property type="match status" value="1"/>
</dbReference>
<feature type="region of interest" description="Disordered" evidence="10">
    <location>
        <begin position="1030"/>
        <end position="1053"/>
    </location>
</feature>
<gene>
    <name evidence="14" type="ORF">AAFF_G00293500</name>
</gene>
<dbReference type="InterPro" id="IPR003656">
    <property type="entry name" value="Znf_BED"/>
</dbReference>
<dbReference type="PANTHER" id="PTHR45917:SF13">
    <property type="entry name" value="CALCIUM-BINDING PROTEIN 2-LIKE ISOFORM X1"/>
    <property type="match status" value="1"/>
</dbReference>
<dbReference type="InterPro" id="IPR002048">
    <property type="entry name" value="EF_hand_dom"/>
</dbReference>
<dbReference type="InterPro" id="IPR036236">
    <property type="entry name" value="Znf_C2H2_sf"/>
</dbReference>
<evidence type="ECO:0000256" key="5">
    <source>
        <dbReference type="ARBA" id="ARBA00022833"/>
    </source>
</evidence>
<dbReference type="Pfam" id="PF00036">
    <property type="entry name" value="EF-hand_1"/>
    <property type="match status" value="1"/>
</dbReference>
<feature type="domain" description="BED-type" evidence="13">
    <location>
        <begin position="525"/>
        <end position="583"/>
    </location>
</feature>
<dbReference type="PANTHER" id="PTHR45917">
    <property type="entry name" value="CALCIUM-BINDING PROTEIN 1-RELATED"/>
    <property type="match status" value="1"/>
</dbReference>
<dbReference type="InterPro" id="IPR008906">
    <property type="entry name" value="HATC_C_dom"/>
</dbReference>
<dbReference type="PROSITE" id="PS00018">
    <property type="entry name" value="EF_HAND_1"/>
    <property type="match status" value="3"/>
</dbReference>
<evidence type="ECO:0000313" key="15">
    <source>
        <dbReference type="Proteomes" id="UP001221898"/>
    </source>
</evidence>
<evidence type="ECO:0000256" key="6">
    <source>
        <dbReference type="ARBA" id="ARBA00022837"/>
    </source>
</evidence>
<evidence type="ECO:0000256" key="7">
    <source>
        <dbReference type="ARBA" id="ARBA00023125"/>
    </source>
</evidence>
<feature type="region of interest" description="Disordered" evidence="10">
    <location>
        <begin position="26"/>
        <end position="57"/>
    </location>
</feature>
<evidence type="ECO:0000256" key="8">
    <source>
        <dbReference type="ARBA" id="ARBA00023242"/>
    </source>
</evidence>
<dbReference type="GO" id="GO:0005634">
    <property type="term" value="C:nucleus"/>
    <property type="evidence" value="ECO:0007669"/>
    <property type="project" value="UniProtKB-SubCell"/>
</dbReference>